<dbReference type="SUPFAM" id="SSF53067">
    <property type="entry name" value="Actin-like ATPase domain"/>
    <property type="match status" value="1"/>
</dbReference>
<reference evidence="2 3" key="1">
    <citation type="submission" date="2019-04" db="EMBL/GenBank/DDBJ databases">
        <authorList>
            <person name="Jiang L."/>
        </authorList>
    </citation>
    <scope>NUCLEOTIDE SEQUENCE [LARGE SCALE GENOMIC DNA]</scope>
    <source>
        <strain evidence="2 3">YIM 131853</strain>
    </source>
</reference>
<dbReference type="InterPro" id="IPR000600">
    <property type="entry name" value="ROK"/>
</dbReference>
<accession>A0A4S4FHJ3</accession>
<keyword evidence="3" id="KW-1185">Reference proteome</keyword>
<sequence length="339" mass="34720">MWYRCHIGIHTDAADDRAEKGSAMQSVLALDIGGTKLATGVVTSDGSVHGFTAVPTRRDEGPDVIIPRLFELGRQSMRAAEQAGVSAPEGVGISCGGPLDAAAGVLVNPLHLPGWIDVPIVELAQREFELPAALENDATLAALAEHRHGAAVGERSMIYLTISTGIGGGAVLDDRLYRGAAGNGGEFGHITVVRGGRPCLCGRNGCLEAYASGTFIGVRADEAIASGRATSLTSPATAEQVARAAASGDALASEIWDETVELLGQAITDFVNIIEPDVVVLGGGVTRSGAQLLDPIRRIVLAGAMRPAAAAVRVELAALGDTVCVVGAGDLALDLLAVH</sequence>
<dbReference type="Proteomes" id="UP000309133">
    <property type="component" value="Unassembled WGS sequence"/>
</dbReference>
<proteinExistence type="inferred from homology"/>
<dbReference type="PANTHER" id="PTHR18964:SF149">
    <property type="entry name" value="BIFUNCTIONAL UDP-N-ACETYLGLUCOSAMINE 2-EPIMERASE_N-ACETYLMANNOSAMINE KINASE"/>
    <property type="match status" value="1"/>
</dbReference>
<dbReference type="OrthoDB" id="9810372at2"/>
<evidence type="ECO:0000313" key="2">
    <source>
        <dbReference type="EMBL" id="THG29272.1"/>
    </source>
</evidence>
<evidence type="ECO:0000256" key="1">
    <source>
        <dbReference type="ARBA" id="ARBA00006479"/>
    </source>
</evidence>
<dbReference type="PANTHER" id="PTHR18964">
    <property type="entry name" value="ROK (REPRESSOR, ORF, KINASE) FAMILY"/>
    <property type="match status" value="1"/>
</dbReference>
<dbReference type="Gene3D" id="3.30.420.40">
    <property type="match status" value="2"/>
</dbReference>
<dbReference type="AlphaFoldDB" id="A0A4S4FHJ3"/>
<name>A0A4S4FHJ3_9MICO</name>
<comment type="similarity">
    <text evidence="1">Belongs to the ROK (NagC/XylR) family.</text>
</comment>
<protein>
    <submittedName>
        <fullName evidence="2">ROK family protein</fullName>
    </submittedName>
</protein>
<dbReference type="EMBL" id="SSSM01000005">
    <property type="protein sequence ID" value="THG29272.1"/>
    <property type="molecule type" value="Genomic_DNA"/>
</dbReference>
<dbReference type="RefSeq" id="WP_136427603.1">
    <property type="nucleotide sequence ID" value="NZ_SSSM01000005.1"/>
</dbReference>
<dbReference type="Pfam" id="PF00480">
    <property type="entry name" value="ROK"/>
    <property type="match status" value="1"/>
</dbReference>
<dbReference type="InterPro" id="IPR043129">
    <property type="entry name" value="ATPase_NBD"/>
</dbReference>
<dbReference type="PROSITE" id="PS01125">
    <property type="entry name" value="ROK"/>
    <property type="match status" value="1"/>
</dbReference>
<evidence type="ECO:0000313" key="3">
    <source>
        <dbReference type="Proteomes" id="UP000309133"/>
    </source>
</evidence>
<comment type="caution">
    <text evidence="2">The sequence shown here is derived from an EMBL/GenBank/DDBJ whole genome shotgun (WGS) entry which is preliminary data.</text>
</comment>
<organism evidence="2 3">
    <name type="scientific">Naasia lichenicola</name>
    <dbReference type="NCBI Taxonomy" id="2565933"/>
    <lineage>
        <taxon>Bacteria</taxon>
        <taxon>Bacillati</taxon>
        <taxon>Actinomycetota</taxon>
        <taxon>Actinomycetes</taxon>
        <taxon>Micrococcales</taxon>
        <taxon>Microbacteriaceae</taxon>
        <taxon>Naasia</taxon>
    </lineage>
</organism>
<gene>
    <name evidence="2" type="ORF">E6C64_11110</name>
</gene>
<dbReference type="InterPro" id="IPR049874">
    <property type="entry name" value="ROK_cs"/>
</dbReference>